<evidence type="ECO:0000313" key="2">
    <source>
        <dbReference type="Proteomes" id="UP000036356"/>
    </source>
</evidence>
<comment type="caution">
    <text evidence="1">The sequence shown here is derived from an EMBL/GenBank/DDBJ whole genome shotgun (WGS) entry which is preliminary data.</text>
</comment>
<dbReference type="PATRIC" id="fig|476652.3.peg.4337"/>
<gene>
    <name evidence="1" type="ORF">DEAC_c40920</name>
</gene>
<dbReference type="EMBL" id="LDZY01000019">
    <property type="protein sequence ID" value="KLU63962.1"/>
    <property type="molecule type" value="Genomic_DNA"/>
</dbReference>
<accession>A0A0J1FKM6</accession>
<dbReference type="AlphaFoldDB" id="A0A0J1FKM6"/>
<protein>
    <submittedName>
        <fullName evidence="1">Uncharacterized protein</fullName>
    </submittedName>
</protein>
<keyword evidence="2" id="KW-1185">Reference proteome</keyword>
<organism evidence="1 2">
    <name type="scientific">Desulfosporosinus acididurans</name>
    <dbReference type="NCBI Taxonomy" id="476652"/>
    <lineage>
        <taxon>Bacteria</taxon>
        <taxon>Bacillati</taxon>
        <taxon>Bacillota</taxon>
        <taxon>Clostridia</taxon>
        <taxon>Eubacteriales</taxon>
        <taxon>Desulfitobacteriaceae</taxon>
        <taxon>Desulfosporosinus</taxon>
    </lineage>
</organism>
<proteinExistence type="predicted"/>
<evidence type="ECO:0000313" key="1">
    <source>
        <dbReference type="EMBL" id="KLU63962.1"/>
    </source>
</evidence>
<name>A0A0J1FKM6_9FIRM</name>
<reference evidence="1 2" key="1">
    <citation type="submission" date="2015-06" db="EMBL/GenBank/DDBJ databases">
        <title>Draft genome of the moderately acidophilic sulfate reducer Candidatus Desulfosporosinus acididurans strain M1.</title>
        <authorList>
            <person name="Poehlein A."/>
            <person name="Petzsch P."/>
            <person name="Johnson B.D."/>
            <person name="Schloemann M."/>
            <person name="Daniel R."/>
            <person name="Muehling M."/>
        </authorList>
    </citation>
    <scope>NUCLEOTIDE SEQUENCE [LARGE SCALE GENOMIC DNA]</scope>
    <source>
        <strain evidence="1 2">M1</strain>
    </source>
</reference>
<sequence length="53" mass="6054">MLAWISMIMLCIFLGSCAVVTVTSCYQIFKLVRRLPGKRDYVIKPQHLKTSHG</sequence>
<dbReference type="Proteomes" id="UP000036356">
    <property type="component" value="Unassembled WGS sequence"/>
</dbReference>